<evidence type="ECO:0000313" key="2">
    <source>
        <dbReference type="Proteomes" id="UP001415857"/>
    </source>
</evidence>
<sequence>MSIREDIYVDRLMATTSLSHQEHEGNDTPLEPFDLFALENNNYEIENWEDPRTTTTRSTASSEWNDADLSDFRPLYRAALNGDWESACAFFECDPDAKTAMISNCAMTALHVAANVGRSQFVEKLAGTNACRSTFNARWQRHDGPPLCCHEWNHRGGQGVGGKKPCFDTN</sequence>
<dbReference type="EMBL" id="JBBPBK010000016">
    <property type="protein sequence ID" value="KAK9267419.1"/>
    <property type="molecule type" value="Genomic_DNA"/>
</dbReference>
<accession>A0AAP0R3V4</accession>
<dbReference type="InterPro" id="IPR036770">
    <property type="entry name" value="Ankyrin_rpt-contain_sf"/>
</dbReference>
<dbReference type="SUPFAM" id="SSF48403">
    <property type="entry name" value="Ankyrin repeat"/>
    <property type="match status" value="1"/>
</dbReference>
<reference evidence="1 2" key="1">
    <citation type="journal article" date="2024" name="Plant J.">
        <title>Genome sequences and population genomics reveal climatic adaptation and genomic divergence between two closely related sweetgum species.</title>
        <authorList>
            <person name="Xu W.Q."/>
            <person name="Ren C.Q."/>
            <person name="Zhang X.Y."/>
            <person name="Comes H.P."/>
            <person name="Liu X.H."/>
            <person name="Li Y.G."/>
            <person name="Kettle C.J."/>
            <person name="Jalonen R."/>
            <person name="Gaisberger H."/>
            <person name="Ma Y.Z."/>
            <person name="Qiu Y.X."/>
        </authorList>
    </citation>
    <scope>NUCLEOTIDE SEQUENCE [LARGE SCALE GENOMIC DNA]</scope>
    <source>
        <strain evidence="1">Hangzhou</strain>
    </source>
</reference>
<dbReference type="AlphaFoldDB" id="A0AAP0R3V4"/>
<gene>
    <name evidence="1" type="ORF">L1049_009845</name>
</gene>
<comment type="caution">
    <text evidence="1">The sequence shown here is derived from an EMBL/GenBank/DDBJ whole genome shotgun (WGS) entry which is preliminary data.</text>
</comment>
<keyword evidence="2" id="KW-1185">Reference proteome</keyword>
<dbReference type="Proteomes" id="UP001415857">
    <property type="component" value="Unassembled WGS sequence"/>
</dbReference>
<dbReference type="Gene3D" id="1.25.40.20">
    <property type="entry name" value="Ankyrin repeat-containing domain"/>
    <property type="match status" value="1"/>
</dbReference>
<protein>
    <recommendedName>
        <fullName evidence="3">Ankyrin repeat protein</fullName>
    </recommendedName>
</protein>
<organism evidence="1 2">
    <name type="scientific">Liquidambar formosana</name>
    <name type="common">Formosan gum</name>
    <dbReference type="NCBI Taxonomy" id="63359"/>
    <lineage>
        <taxon>Eukaryota</taxon>
        <taxon>Viridiplantae</taxon>
        <taxon>Streptophyta</taxon>
        <taxon>Embryophyta</taxon>
        <taxon>Tracheophyta</taxon>
        <taxon>Spermatophyta</taxon>
        <taxon>Magnoliopsida</taxon>
        <taxon>eudicotyledons</taxon>
        <taxon>Gunneridae</taxon>
        <taxon>Pentapetalae</taxon>
        <taxon>Saxifragales</taxon>
        <taxon>Altingiaceae</taxon>
        <taxon>Liquidambar</taxon>
    </lineage>
</organism>
<proteinExistence type="predicted"/>
<name>A0AAP0R3V4_LIQFO</name>
<evidence type="ECO:0000313" key="1">
    <source>
        <dbReference type="EMBL" id="KAK9267419.1"/>
    </source>
</evidence>
<evidence type="ECO:0008006" key="3">
    <source>
        <dbReference type="Google" id="ProtNLM"/>
    </source>
</evidence>